<evidence type="ECO:0000313" key="2">
    <source>
        <dbReference type="EMBL" id="KAK8375208.1"/>
    </source>
</evidence>
<evidence type="ECO:0000313" key="3">
    <source>
        <dbReference type="Proteomes" id="UP001487740"/>
    </source>
</evidence>
<feature type="region of interest" description="Disordered" evidence="1">
    <location>
        <begin position="1"/>
        <end position="31"/>
    </location>
</feature>
<organism evidence="2 3">
    <name type="scientific">Scylla paramamosain</name>
    <name type="common">Mud crab</name>
    <dbReference type="NCBI Taxonomy" id="85552"/>
    <lineage>
        <taxon>Eukaryota</taxon>
        <taxon>Metazoa</taxon>
        <taxon>Ecdysozoa</taxon>
        <taxon>Arthropoda</taxon>
        <taxon>Crustacea</taxon>
        <taxon>Multicrustacea</taxon>
        <taxon>Malacostraca</taxon>
        <taxon>Eumalacostraca</taxon>
        <taxon>Eucarida</taxon>
        <taxon>Decapoda</taxon>
        <taxon>Pleocyemata</taxon>
        <taxon>Brachyura</taxon>
        <taxon>Eubrachyura</taxon>
        <taxon>Portunoidea</taxon>
        <taxon>Portunidae</taxon>
        <taxon>Portuninae</taxon>
        <taxon>Scylla</taxon>
    </lineage>
</organism>
<comment type="caution">
    <text evidence="2">The sequence shown here is derived from an EMBL/GenBank/DDBJ whole genome shotgun (WGS) entry which is preliminary data.</text>
</comment>
<protein>
    <submittedName>
        <fullName evidence="2">Uncharacterized protein</fullName>
    </submittedName>
</protein>
<feature type="compositionally biased region" description="Basic and acidic residues" evidence="1">
    <location>
        <begin position="1"/>
        <end position="14"/>
    </location>
</feature>
<dbReference type="Proteomes" id="UP001487740">
    <property type="component" value="Unassembled WGS sequence"/>
</dbReference>
<gene>
    <name evidence="2" type="ORF">O3P69_007853</name>
</gene>
<feature type="non-terminal residue" evidence="2">
    <location>
        <position position="1"/>
    </location>
</feature>
<dbReference type="EMBL" id="JARAKH010000057">
    <property type="protein sequence ID" value="KAK8375208.1"/>
    <property type="molecule type" value="Genomic_DNA"/>
</dbReference>
<accession>A0AAW0SIQ1</accession>
<reference evidence="2 3" key="1">
    <citation type="submission" date="2023-03" db="EMBL/GenBank/DDBJ databases">
        <title>High-quality genome of Scylla paramamosain provides insights in environmental adaptation.</title>
        <authorList>
            <person name="Zhang L."/>
        </authorList>
    </citation>
    <scope>NUCLEOTIDE SEQUENCE [LARGE SCALE GENOMIC DNA]</scope>
    <source>
        <strain evidence="2">LZ_2023a</strain>
        <tissue evidence="2">Muscle</tissue>
    </source>
</reference>
<dbReference type="AlphaFoldDB" id="A0AAW0SIQ1"/>
<proteinExistence type="predicted"/>
<name>A0AAW0SIQ1_SCYPA</name>
<sequence>TPASRGELRQEHRGVVSRTGLPHGTKGAVDVQQHRMSTCGDWSSDGDNSCSAAPS</sequence>
<evidence type="ECO:0000256" key="1">
    <source>
        <dbReference type="SAM" id="MobiDB-lite"/>
    </source>
</evidence>
<keyword evidence="3" id="KW-1185">Reference proteome</keyword>